<evidence type="ECO:0000256" key="1">
    <source>
        <dbReference type="ARBA" id="ARBA00004141"/>
    </source>
</evidence>
<dbReference type="InterPro" id="IPR036259">
    <property type="entry name" value="MFS_trans_sf"/>
</dbReference>
<evidence type="ECO:0000313" key="7">
    <source>
        <dbReference type="EMBL" id="KAF2243626.1"/>
    </source>
</evidence>
<keyword evidence="4 6" id="KW-0472">Membrane</keyword>
<evidence type="ECO:0000313" key="8">
    <source>
        <dbReference type="Proteomes" id="UP000800094"/>
    </source>
</evidence>
<dbReference type="InterPro" id="IPR011701">
    <property type="entry name" value="MFS"/>
</dbReference>
<dbReference type="GO" id="GO:0022857">
    <property type="term" value="F:transmembrane transporter activity"/>
    <property type="evidence" value="ECO:0007669"/>
    <property type="project" value="InterPro"/>
</dbReference>
<feature type="transmembrane region" description="Helical" evidence="6">
    <location>
        <begin position="124"/>
        <end position="146"/>
    </location>
</feature>
<dbReference type="SUPFAM" id="SSF103473">
    <property type="entry name" value="MFS general substrate transporter"/>
    <property type="match status" value="1"/>
</dbReference>
<keyword evidence="8" id="KW-1185">Reference proteome</keyword>
<accession>A0A6A6I014</accession>
<evidence type="ECO:0000256" key="2">
    <source>
        <dbReference type="ARBA" id="ARBA00022692"/>
    </source>
</evidence>
<dbReference type="GeneID" id="54587806"/>
<organism evidence="7 8">
    <name type="scientific">Trematosphaeria pertusa</name>
    <dbReference type="NCBI Taxonomy" id="390896"/>
    <lineage>
        <taxon>Eukaryota</taxon>
        <taxon>Fungi</taxon>
        <taxon>Dikarya</taxon>
        <taxon>Ascomycota</taxon>
        <taxon>Pezizomycotina</taxon>
        <taxon>Dothideomycetes</taxon>
        <taxon>Pleosporomycetidae</taxon>
        <taxon>Pleosporales</taxon>
        <taxon>Massarineae</taxon>
        <taxon>Trematosphaeriaceae</taxon>
        <taxon>Trematosphaeria</taxon>
    </lineage>
</organism>
<feature type="transmembrane region" description="Helical" evidence="6">
    <location>
        <begin position="426"/>
        <end position="443"/>
    </location>
</feature>
<comment type="subcellular location">
    <subcellularLocation>
        <location evidence="1">Membrane</location>
        <topology evidence="1">Multi-pass membrane protein</topology>
    </subcellularLocation>
</comment>
<proteinExistence type="predicted"/>
<dbReference type="EMBL" id="ML987204">
    <property type="protein sequence ID" value="KAF2243626.1"/>
    <property type="molecule type" value="Genomic_DNA"/>
</dbReference>
<dbReference type="AlphaFoldDB" id="A0A6A6I014"/>
<keyword evidence="3 6" id="KW-1133">Transmembrane helix</keyword>
<dbReference type="RefSeq" id="XP_033678630.1">
    <property type="nucleotide sequence ID" value="XM_033834476.1"/>
</dbReference>
<dbReference type="Gene3D" id="1.20.1250.20">
    <property type="entry name" value="MFS general substrate transporter like domains"/>
    <property type="match status" value="1"/>
</dbReference>
<dbReference type="GO" id="GO:0016020">
    <property type="term" value="C:membrane"/>
    <property type="evidence" value="ECO:0007669"/>
    <property type="project" value="UniProtKB-SubCell"/>
</dbReference>
<protein>
    <submittedName>
        <fullName evidence="7">MFS general substrate transporter</fullName>
    </submittedName>
</protein>
<feature type="transmembrane region" description="Helical" evidence="6">
    <location>
        <begin position="357"/>
        <end position="378"/>
    </location>
</feature>
<dbReference type="Pfam" id="PF07690">
    <property type="entry name" value="MFS_1"/>
    <property type="match status" value="1"/>
</dbReference>
<feature type="transmembrane region" description="Helical" evidence="6">
    <location>
        <begin position="177"/>
        <end position="199"/>
    </location>
</feature>
<evidence type="ECO:0000256" key="3">
    <source>
        <dbReference type="ARBA" id="ARBA00022989"/>
    </source>
</evidence>
<feature type="transmembrane region" description="Helical" evidence="6">
    <location>
        <begin position="475"/>
        <end position="494"/>
    </location>
</feature>
<evidence type="ECO:0000256" key="4">
    <source>
        <dbReference type="ARBA" id="ARBA00023136"/>
    </source>
</evidence>
<keyword evidence="2 6" id="KW-0812">Transmembrane</keyword>
<feature type="transmembrane region" description="Helical" evidence="6">
    <location>
        <begin position="331"/>
        <end position="351"/>
    </location>
</feature>
<dbReference type="PANTHER" id="PTHR10924">
    <property type="entry name" value="MAJOR FACILITATOR SUPERFAMILY PROTEIN-RELATED"/>
    <property type="match status" value="1"/>
</dbReference>
<feature type="compositionally biased region" description="Basic and acidic residues" evidence="5">
    <location>
        <begin position="43"/>
        <end position="61"/>
    </location>
</feature>
<evidence type="ECO:0000256" key="6">
    <source>
        <dbReference type="SAM" id="Phobius"/>
    </source>
</evidence>
<feature type="transmembrane region" description="Helical" evidence="6">
    <location>
        <begin position="244"/>
        <end position="264"/>
    </location>
</feature>
<feature type="region of interest" description="Disordered" evidence="5">
    <location>
        <begin position="1"/>
        <end position="67"/>
    </location>
</feature>
<feature type="transmembrane region" description="Helical" evidence="6">
    <location>
        <begin position="385"/>
        <end position="406"/>
    </location>
</feature>
<dbReference type="Proteomes" id="UP000800094">
    <property type="component" value="Unassembled WGS sequence"/>
</dbReference>
<feature type="transmembrane region" description="Helical" evidence="6">
    <location>
        <begin position="294"/>
        <end position="319"/>
    </location>
</feature>
<sequence>MADLTHTTSTGSTAKDAMKVQEEITEAPARAVDGSAHAPESPAQRDGETGEGVRDGGEAREHAHRRWSHHRRTYSHAHFKVYKRRWFGLAQLVLLNIVVSWDWLTFAPVSTTSAEYFGVSETAVNWLSTAFLFSFIVASPVTIWTLNRSPKESIMWASVLLLLGNWIRYAGTKAQGGIYGVVMFGQVLTGLAQPFVLAAPTRYSDLWFTEAGRVSATAIASLANPFGGALAQLVNPFLGSIPSMVLYVSIISTVASLPSFFIPAHPPTPPTASSTLPKIALLPSVRACLRSPPFYILLLTFSVYVGFFNAFSSLINQILYPYGYSEDEAGICGAVLIIVGLVGAAISSPVLDRTHAYLLGIKVLCPLVAVAYLGMIWAPQTRGLVGPYVLAAVEGAASFSLLPIALEYLVEITFPASPEVSSTICWAGGQLLGGIFIVVMNALKDQQPVDLAKVREMGREQGGGDRPPGNMYRALVFEAAVAMAVLPLPMMLGIKRFGLSHWEGRLKVDEHREGNGVLAGEEAN</sequence>
<name>A0A6A6I014_9PLEO</name>
<dbReference type="InterPro" id="IPR049680">
    <property type="entry name" value="FLVCR1-2_SLC49-like"/>
</dbReference>
<feature type="compositionally biased region" description="Polar residues" evidence="5">
    <location>
        <begin position="1"/>
        <end position="13"/>
    </location>
</feature>
<evidence type="ECO:0000256" key="5">
    <source>
        <dbReference type="SAM" id="MobiDB-lite"/>
    </source>
</evidence>
<dbReference type="PANTHER" id="PTHR10924:SF6">
    <property type="entry name" value="SOLUTE CARRIER FAMILY 49 MEMBER A3"/>
    <property type="match status" value="1"/>
</dbReference>
<feature type="transmembrane region" description="Helical" evidence="6">
    <location>
        <begin position="86"/>
        <end position="104"/>
    </location>
</feature>
<reference evidence="7" key="1">
    <citation type="journal article" date="2020" name="Stud. Mycol.">
        <title>101 Dothideomycetes genomes: a test case for predicting lifestyles and emergence of pathogens.</title>
        <authorList>
            <person name="Haridas S."/>
            <person name="Albert R."/>
            <person name="Binder M."/>
            <person name="Bloem J."/>
            <person name="Labutti K."/>
            <person name="Salamov A."/>
            <person name="Andreopoulos B."/>
            <person name="Baker S."/>
            <person name="Barry K."/>
            <person name="Bills G."/>
            <person name="Bluhm B."/>
            <person name="Cannon C."/>
            <person name="Castanera R."/>
            <person name="Culley D."/>
            <person name="Daum C."/>
            <person name="Ezra D."/>
            <person name="Gonzalez J."/>
            <person name="Henrissat B."/>
            <person name="Kuo A."/>
            <person name="Liang C."/>
            <person name="Lipzen A."/>
            <person name="Lutzoni F."/>
            <person name="Magnuson J."/>
            <person name="Mondo S."/>
            <person name="Nolan M."/>
            <person name="Ohm R."/>
            <person name="Pangilinan J."/>
            <person name="Park H.-J."/>
            <person name="Ramirez L."/>
            <person name="Alfaro M."/>
            <person name="Sun H."/>
            <person name="Tritt A."/>
            <person name="Yoshinaga Y."/>
            <person name="Zwiers L.-H."/>
            <person name="Turgeon B."/>
            <person name="Goodwin S."/>
            <person name="Spatafora J."/>
            <person name="Crous P."/>
            <person name="Grigoriev I."/>
        </authorList>
    </citation>
    <scope>NUCLEOTIDE SEQUENCE</scope>
    <source>
        <strain evidence="7">CBS 122368</strain>
    </source>
</reference>
<gene>
    <name evidence="7" type="ORF">BU26DRAFT_580709</name>
</gene>
<dbReference type="OrthoDB" id="422206at2759"/>